<gene>
    <name evidence="7" type="ORF">PAPOLLO_LOCUS23849</name>
</gene>
<dbReference type="GO" id="GO:0005739">
    <property type="term" value="C:mitochondrion"/>
    <property type="evidence" value="ECO:0007669"/>
    <property type="project" value="TreeGrafter"/>
</dbReference>
<evidence type="ECO:0000256" key="2">
    <source>
        <dbReference type="ARBA" id="ARBA00022771"/>
    </source>
</evidence>
<keyword evidence="3 4" id="KW-0862">Zinc</keyword>
<dbReference type="PROSITE" id="PS50145">
    <property type="entry name" value="ZF_TRAF"/>
    <property type="match status" value="1"/>
</dbReference>
<proteinExistence type="predicted"/>
<evidence type="ECO:0000313" key="7">
    <source>
        <dbReference type="EMBL" id="CAG5047274.1"/>
    </source>
</evidence>
<reference evidence="7" key="1">
    <citation type="submission" date="2021-04" db="EMBL/GenBank/DDBJ databases">
        <authorList>
            <person name="Tunstrom K."/>
        </authorList>
    </citation>
    <scope>NUCLEOTIDE SEQUENCE</scope>
</reference>
<organism evidence="7 8">
    <name type="scientific">Parnassius apollo</name>
    <name type="common">Apollo butterfly</name>
    <name type="synonym">Papilio apollo</name>
    <dbReference type="NCBI Taxonomy" id="110799"/>
    <lineage>
        <taxon>Eukaryota</taxon>
        <taxon>Metazoa</taxon>
        <taxon>Ecdysozoa</taxon>
        <taxon>Arthropoda</taxon>
        <taxon>Hexapoda</taxon>
        <taxon>Insecta</taxon>
        <taxon>Pterygota</taxon>
        <taxon>Neoptera</taxon>
        <taxon>Endopterygota</taxon>
        <taxon>Lepidoptera</taxon>
        <taxon>Glossata</taxon>
        <taxon>Ditrysia</taxon>
        <taxon>Papilionoidea</taxon>
        <taxon>Papilionidae</taxon>
        <taxon>Parnassiinae</taxon>
        <taxon>Parnassini</taxon>
        <taxon>Parnassius</taxon>
        <taxon>Parnassius</taxon>
    </lineage>
</organism>
<evidence type="ECO:0000256" key="3">
    <source>
        <dbReference type="ARBA" id="ARBA00022833"/>
    </source>
</evidence>
<dbReference type="InterPro" id="IPR051986">
    <property type="entry name" value="Innate_Immune_Apopt_Reg"/>
</dbReference>
<feature type="compositionally biased region" description="Polar residues" evidence="5">
    <location>
        <begin position="268"/>
        <end position="280"/>
    </location>
</feature>
<dbReference type="EMBL" id="CAJQZP010001449">
    <property type="protein sequence ID" value="CAG5047274.1"/>
    <property type="molecule type" value="Genomic_DNA"/>
</dbReference>
<protein>
    <submittedName>
        <fullName evidence="7">(apollo) hypothetical protein</fullName>
    </submittedName>
</protein>
<dbReference type="Pfam" id="PF21366">
    <property type="entry name" value="TRAFD1-XIAF1_ZnF"/>
    <property type="match status" value="1"/>
</dbReference>
<keyword evidence="1 4" id="KW-0479">Metal-binding</keyword>
<comment type="caution">
    <text evidence="7">The sequence shown here is derived from an EMBL/GenBank/DDBJ whole genome shotgun (WGS) entry which is preliminary data.</text>
</comment>
<feature type="compositionally biased region" description="Basic and acidic residues" evidence="5">
    <location>
        <begin position="240"/>
        <end position="267"/>
    </location>
</feature>
<feature type="zinc finger region" description="TRAF-type" evidence="4">
    <location>
        <begin position="160"/>
        <end position="201"/>
    </location>
</feature>
<accession>A0A8S3Y2C2</accession>
<keyword evidence="2 4" id="KW-0863">Zinc-finger</keyword>
<dbReference type="PANTHER" id="PTHR16295">
    <property type="entry name" value="TRAF-TYPE ZINC FINGER PROTEIN-RELATED"/>
    <property type="match status" value="1"/>
</dbReference>
<evidence type="ECO:0000256" key="4">
    <source>
        <dbReference type="PROSITE-ProRule" id="PRU00207"/>
    </source>
</evidence>
<dbReference type="AlphaFoldDB" id="A0A8S3Y2C2"/>
<name>A0A8S3Y2C2_PARAO</name>
<dbReference type="InterPro" id="IPR049439">
    <property type="entry name" value="TRAFD1-XIAF1_Znf"/>
</dbReference>
<feature type="region of interest" description="Disordered" evidence="5">
    <location>
        <begin position="240"/>
        <end position="280"/>
    </location>
</feature>
<evidence type="ECO:0000259" key="6">
    <source>
        <dbReference type="PROSITE" id="PS50145"/>
    </source>
</evidence>
<evidence type="ECO:0000256" key="5">
    <source>
        <dbReference type="SAM" id="MobiDB-lite"/>
    </source>
</evidence>
<dbReference type="Proteomes" id="UP000691718">
    <property type="component" value="Unassembled WGS sequence"/>
</dbReference>
<keyword evidence="8" id="KW-1185">Reference proteome</keyword>
<dbReference type="GO" id="GO:0008270">
    <property type="term" value="F:zinc ion binding"/>
    <property type="evidence" value="ECO:0007669"/>
    <property type="project" value="UniProtKB-KW"/>
</dbReference>
<evidence type="ECO:0000313" key="8">
    <source>
        <dbReference type="Proteomes" id="UP000691718"/>
    </source>
</evidence>
<dbReference type="InterPro" id="IPR001293">
    <property type="entry name" value="Znf_TRAF"/>
</dbReference>
<dbReference type="PANTHER" id="PTHR16295:SF10">
    <property type="entry name" value="EXPRESSED PROTEIN"/>
    <property type="match status" value="1"/>
</dbReference>
<dbReference type="OrthoDB" id="193703at2759"/>
<feature type="domain" description="TRAF-type" evidence="6">
    <location>
        <begin position="160"/>
        <end position="201"/>
    </location>
</feature>
<sequence>MDIFNRKDQHCYRIVIENLYHTVPHSAIIEEIAKTDNKVAREIINVRFGADNIPTSTFFVNITPGLNNTAVKQISSIHHQKVVFDRFLYHNSRSNVTSPVRVLNRIDVKLTLLFKREIPVVNYTIHSVHCARNFGMCPVCKEPVPLAGLENHHDKMHKLLPCKQCGEKVCGTDMEDHIRDSCAHTIKSCRFCELELLRRELPLHEGYCGARTEQCPDCKEWVMLKYRQLHIDSNHGFLRLDDDPTPVPKRETAKITNVPKRESDHRCTQTGRLAQTADPQ</sequence>
<evidence type="ECO:0000256" key="1">
    <source>
        <dbReference type="ARBA" id="ARBA00022723"/>
    </source>
</evidence>